<evidence type="ECO:0000313" key="3">
    <source>
        <dbReference type="Proteomes" id="UP000233837"/>
    </source>
</evidence>
<protein>
    <recommendedName>
        <fullName evidence="1">Retrovirus-related Pol polyprotein from transposon TNT 1-94-like beta-barrel domain-containing protein</fullName>
    </recommendedName>
</protein>
<accession>A0A2I0VZL5</accession>
<name>A0A2I0VZL5_9ASPA</name>
<evidence type="ECO:0000259" key="1">
    <source>
        <dbReference type="Pfam" id="PF22936"/>
    </source>
</evidence>
<keyword evidence="3" id="KW-1185">Reference proteome</keyword>
<gene>
    <name evidence="2" type="ORF">MA16_Dca010597</name>
</gene>
<reference evidence="2 3" key="1">
    <citation type="journal article" date="2016" name="Sci. Rep.">
        <title>The Dendrobium catenatum Lindl. genome sequence provides insights into polysaccharide synthase, floral development and adaptive evolution.</title>
        <authorList>
            <person name="Zhang G.Q."/>
            <person name="Xu Q."/>
            <person name="Bian C."/>
            <person name="Tsai W.C."/>
            <person name="Yeh C.M."/>
            <person name="Liu K.W."/>
            <person name="Yoshida K."/>
            <person name="Zhang L.S."/>
            <person name="Chang S.B."/>
            <person name="Chen F."/>
            <person name="Shi Y."/>
            <person name="Su Y.Y."/>
            <person name="Zhang Y.Q."/>
            <person name="Chen L.J."/>
            <person name="Yin Y."/>
            <person name="Lin M."/>
            <person name="Huang H."/>
            <person name="Deng H."/>
            <person name="Wang Z.W."/>
            <person name="Zhu S.L."/>
            <person name="Zhao X."/>
            <person name="Deng C."/>
            <person name="Niu S.C."/>
            <person name="Huang J."/>
            <person name="Wang M."/>
            <person name="Liu G.H."/>
            <person name="Yang H.J."/>
            <person name="Xiao X.J."/>
            <person name="Hsiao Y.Y."/>
            <person name="Wu W.L."/>
            <person name="Chen Y.Y."/>
            <person name="Mitsuda N."/>
            <person name="Ohme-Takagi M."/>
            <person name="Luo Y.B."/>
            <person name="Van de Peer Y."/>
            <person name="Liu Z.J."/>
        </authorList>
    </citation>
    <scope>NUCLEOTIDE SEQUENCE [LARGE SCALE GENOMIC DNA]</scope>
    <source>
        <tissue evidence="2">The whole plant</tissue>
    </source>
</reference>
<dbReference type="EMBL" id="KZ503042">
    <property type="protein sequence ID" value="PKU68853.1"/>
    <property type="molecule type" value="Genomic_DNA"/>
</dbReference>
<reference evidence="2 3" key="2">
    <citation type="journal article" date="2017" name="Nature">
        <title>The Apostasia genome and the evolution of orchids.</title>
        <authorList>
            <person name="Zhang G.Q."/>
            <person name="Liu K.W."/>
            <person name="Li Z."/>
            <person name="Lohaus R."/>
            <person name="Hsiao Y.Y."/>
            <person name="Niu S.C."/>
            <person name="Wang J.Y."/>
            <person name="Lin Y.C."/>
            <person name="Xu Q."/>
            <person name="Chen L.J."/>
            <person name="Yoshida K."/>
            <person name="Fujiwara S."/>
            <person name="Wang Z.W."/>
            <person name="Zhang Y.Q."/>
            <person name="Mitsuda N."/>
            <person name="Wang M."/>
            <person name="Liu G.H."/>
            <person name="Pecoraro L."/>
            <person name="Huang H.X."/>
            <person name="Xiao X.J."/>
            <person name="Lin M."/>
            <person name="Wu X.Y."/>
            <person name="Wu W.L."/>
            <person name="Chen Y.Y."/>
            <person name="Chang S.B."/>
            <person name="Sakamoto S."/>
            <person name="Ohme-Takagi M."/>
            <person name="Yagi M."/>
            <person name="Zeng S.J."/>
            <person name="Shen C.Y."/>
            <person name="Yeh C.M."/>
            <person name="Luo Y.B."/>
            <person name="Tsai W.C."/>
            <person name="Van de Peer Y."/>
            <person name="Liu Z.J."/>
        </authorList>
    </citation>
    <scope>NUCLEOTIDE SEQUENCE [LARGE SCALE GENOMIC DNA]</scope>
    <source>
        <tissue evidence="2">The whole plant</tissue>
    </source>
</reference>
<evidence type="ECO:0000313" key="2">
    <source>
        <dbReference type="EMBL" id="PKU68853.1"/>
    </source>
</evidence>
<proteinExistence type="predicted"/>
<dbReference type="AlphaFoldDB" id="A0A2I0VZL5"/>
<dbReference type="InterPro" id="IPR054722">
    <property type="entry name" value="PolX-like_BBD"/>
</dbReference>
<dbReference type="Pfam" id="PF22936">
    <property type="entry name" value="Pol_BBD"/>
    <property type="match status" value="1"/>
</dbReference>
<dbReference type="Proteomes" id="UP000233837">
    <property type="component" value="Unassembled WGS sequence"/>
</dbReference>
<organism evidence="2 3">
    <name type="scientific">Dendrobium catenatum</name>
    <dbReference type="NCBI Taxonomy" id="906689"/>
    <lineage>
        <taxon>Eukaryota</taxon>
        <taxon>Viridiplantae</taxon>
        <taxon>Streptophyta</taxon>
        <taxon>Embryophyta</taxon>
        <taxon>Tracheophyta</taxon>
        <taxon>Spermatophyta</taxon>
        <taxon>Magnoliopsida</taxon>
        <taxon>Liliopsida</taxon>
        <taxon>Asparagales</taxon>
        <taxon>Orchidaceae</taxon>
        <taxon>Epidendroideae</taxon>
        <taxon>Malaxideae</taxon>
        <taxon>Dendrobiinae</taxon>
        <taxon>Dendrobium</taxon>
    </lineage>
</organism>
<feature type="domain" description="Retrovirus-related Pol polyprotein from transposon TNT 1-94-like beta-barrel" evidence="1">
    <location>
        <begin position="3"/>
        <end position="68"/>
    </location>
</feature>
<sequence>MKPLFKEIDMSKKSEVRFGDNNVVQVEGKGSIIVGTNDGKVKLLHDILYIPKLTHNLLSIGPLIDSGYKVEFDEKACKIEYKKSKQQIARIQMAPNKNFPLNISTVQEKVLIAKKIFDAKL</sequence>